<dbReference type="GO" id="GO:0006950">
    <property type="term" value="P:response to stress"/>
    <property type="evidence" value="ECO:0007669"/>
    <property type="project" value="UniProtKB-ARBA"/>
</dbReference>
<reference evidence="6 7" key="1">
    <citation type="journal article" date="2015" name="Int. J. Syst. Evol. Microbiol.">
        <title>Roseomonas oryzae sp. nov., isolated from paddy rhizosphere soil.</title>
        <authorList>
            <person name="Ramaprasad E.V."/>
            <person name="Sasikala Ch."/>
            <person name="Ramana Ch.V."/>
        </authorList>
    </citation>
    <scope>NUCLEOTIDE SEQUENCE [LARGE SCALE GENOMIC DNA]</scope>
    <source>
        <strain evidence="6 7">KCTC 42542</strain>
    </source>
</reference>
<keyword evidence="7" id="KW-1185">Reference proteome</keyword>
<dbReference type="Proteomes" id="UP000322110">
    <property type="component" value="Unassembled WGS sequence"/>
</dbReference>
<dbReference type="Gene3D" id="1.25.40.10">
    <property type="entry name" value="Tetratricopeptide repeat domain"/>
    <property type="match status" value="2"/>
</dbReference>
<dbReference type="InterPro" id="IPR017937">
    <property type="entry name" value="Thioredoxin_CS"/>
</dbReference>
<dbReference type="GO" id="GO:0005829">
    <property type="term" value="C:cytosol"/>
    <property type="evidence" value="ECO:0007669"/>
    <property type="project" value="TreeGrafter"/>
</dbReference>
<keyword evidence="2" id="KW-0249">Electron transport</keyword>
<name>A0A5B2TC68_9PROT</name>
<dbReference type="RefSeq" id="WP_149814135.1">
    <property type="nucleotide sequence ID" value="NZ_VUKA01000027.1"/>
</dbReference>
<feature type="domain" description="Thioredoxin" evidence="5">
    <location>
        <begin position="10"/>
        <end position="133"/>
    </location>
</feature>
<evidence type="ECO:0000256" key="2">
    <source>
        <dbReference type="ARBA" id="ARBA00022982"/>
    </source>
</evidence>
<dbReference type="PROSITE" id="PS51352">
    <property type="entry name" value="THIOREDOXIN_2"/>
    <property type="match status" value="1"/>
</dbReference>
<comment type="caution">
    <text evidence="6">The sequence shown here is derived from an EMBL/GenBank/DDBJ whole genome shotgun (WGS) entry which is preliminary data.</text>
</comment>
<gene>
    <name evidence="6" type="ORF">F0Q34_20115</name>
</gene>
<evidence type="ECO:0000256" key="4">
    <source>
        <dbReference type="ARBA" id="ARBA00023284"/>
    </source>
</evidence>
<dbReference type="GO" id="GO:0015035">
    <property type="term" value="F:protein-disulfide reductase activity"/>
    <property type="evidence" value="ECO:0007669"/>
    <property type="project" value="TreeGrafter"/>
</dbReference>
<dbReference type="InterPro" id="IPR013766">
    <property type="entry name" value="Thioredoxin_domain"/>
</dbReference>
<keyword evidence="3" id="KW-1015">Disulfide bond</keyword>
<evidence type="ECO:0000313" key="7">
    <source>
        <dbReference type="Proteomes" id="UP000322110"/>
    </source>
</evidence>
<dbReference type="PANTHER" id="PTHR45663:SF11">
    <property type="entry name" value="GEO12009P1"/>
    <property type="match status" value="1"/>
</dbReference>
<dbReference type="PANTHER" id="PTHR45663">
    <property type="entry name" value="GEO12009P1"/>
    <property type="match status" value="1"/>
</dbReference>
<evidence type="ECO:0000313" key="6">
    <source>
        <dbReference type="EMBL" id="KAA2211438.1"/>
    </source>
</evidence>
<protein>
    <submittedName>
        <fullName evidence="6">Co-chaperone YbbN</fullName>
    </submittedName>
</protein>
<evidence type="ECO:0000256" key="1">
    <source>
        <dbReference type="ARBA" id="ARBA00022448"/>
    </source>
</evidence>
<dbReference type="Gene3D" id="3.40.30.10">
    <property type="entry name" value="Glutaredoxin"/>
    <property type="match status" value="1"/>
</dbReference>
<evidence type="ECO:0000256" key="3">
    <source>
        <dbReference type="ARBA" id="ARBA00023157"/>
    </source>
</evidence>
<dbReference type="SUPFAM" id="SSF48452">
    <property type="entry name" value="TPR-like"/>
    <property type="match status" value="1"/>
</dbReference>
<dbReference type="PROSITE" id="PS00194">
    <property type="entry name" value="THIOREDOXIN_1"/>
    <property type="match status" value="1"/>
</dbReference>
<dbReference type="EMBL" id="VUKA01000027">
    <property type="protein sequence ID" value="KAA2211438.1"/>
    <property type="molecule type" value="Genomic_DNA"/>
</dbReference>
<dbReference type="Pfam" id="PF14561">
    <property type="entry name" value="TPR_20"/>
    <property type="match status" value="1"/>
</dbReference>
<dbReference type="PRINTS" id="PR00421">
    <property type="entry name" value="THIOREDOXIN"/>
</dbReference>
<dbReference type="OrthoDB" id="9790390at2"/>
<dbReference type="InterPro" id="IPR011990">
    <property type="entry name" value="TPR-like_helical_dom_sf"/>
</dbReference>
<dbReference type="CDD" id="cd02956">
    <property type="entry name" value="ybbN"/>
    <property type="match status" value="1"/>
</dbReference>
<sequence>MDTIFDPNRPQPAAPAGDAAIIKDSDSKSFMKDVVEASRQVPVLVDFWATWCGPCKQLTPALEKVVTAAQGRVRLVKIDIDQNRALVQQLSQMGLPLQSVPTVVAFWQGQIADLFQGALPESELKKFIENLLKLAGGQMPSADLLGEAKAAIEAGDHQGALELYAALAQQEPENAEAMAGLARCLMALGEEEQALAVLDSVPEKIRAHAEITSVRSALELAAEGRKARERTAEFERRLAADPDDHQARIDLAVALNAAEQRNEAAAALLEAIRRDRAWNEEAARKQLLKFFEAWGPMDPATVKARRGLSTLLFR</sequence>
<evidence type="ECO:0000259" key="5">
    <source>
        <dbReference type="PROSITE" id="PS51352"/>
    </source>
</evidence>
<dbReference type="AlphaFoldDB" id="A0A5B2TC68"/>
<dbReference type="GO" id="GO:0045454">
    <property type="term" value="P:cell redox homeostasis"/>
    <property type="evidence" value="ECO:0007669"/>
    <property type="project" value="TreeGrafter"/>
</dbReference>
<keyword evidence="1" id="KW-0813">Transport</keyword>
<proteinExistence type="predicted"/>
<dbReference type="InterPro" id="IPR036249">
    <property type="entry name" value="Thioredoxin-like_sf"/>
</dbReference>
<organism evidence="6 7">
    <name type="scientific">Teichococcus oryzae</name>
    <dbReference type="NCBI Taxonomy" id="1608942"/>
    <lineage>
        <taxon>Bacteria</taxon>
        <taxon>Pseudomonadati</taxon>
        <taxon>Pseudomonadota</taxon>
        <taxon>Alphaproteobacteria</taxon>
        <taxon>Acetobacterales</taxon>
        <taxon>Roseomonadaceae</taxon>
        <taxon>Roseomonas</taxon>
    </lineage>
</organism>
<dbReference type="Pfam" id="PF00085">
    <property type="entry name" value="Thioredoxin"/>
    <property type="match status" value="1"/>
</dbReference>
<keyword evidence="4" id="KW-0676">Redox-active center</keyword>
<accession>A0A5B2TC68</accession>
<dbReference type="Pfam" id="PF14559">
    <property type="entry name" value="TPR_19"/>
    <property type="match status" value="1"/>
</dbReference>
<dbReference type="SUPFAM" id="SSF52833">
    <property type="entry name" value="Thioredoxin-like"/>
    <property type="match status" value="1"/>
</dbReference>